<dbReference type="AlphaFoldDB" id="A0A917S9S5"/>
<evidence type="ECO:0000313" key="3">
    <source>
        <dbReference type="Proteomes" id="UP000613840"/>
    </source>
</evidence>
<evidence type="ECO:0000313" key="2">
    <source>
        <dbReference type="EMBL" id="GGL66147.1"/>
    </source>
</evidence>
<gene>
    <name evidence="2" type="ORF">GCM10011575_25770</name>
</gene>
<name>A0A917S9S5_9ACTN</name>
<protein>
    <submittedName>
        <fullName evidence="2">Uncharacterized protein</fullName>
    </submittedName>
</protein>
<reference evidence="2" key="1">
    <citation type="journal article" date="2014" name="Int. J. Syst. Evol. Microbiol.">
        <title>Complete genome sequence of Corynebacterium casei LMG S-19264T (=DSM 44701T), isolated from a smear-ripened cheese.</title>
        <authorList>
            <consortium name="US DOE Joint Genome Institute (JGI-PGF)"/>
            <person name="Walter F."/>
            <person name="Albersmeier A."/>
            <person name="Kalinowski J."/>
            <person name="Ruckert C."/>
        </authorList>
    </citation>
    <scope>NUCLEOTIDE SEQUENCE</scope>
    <source>
        <strain evidence="2">CGMCC 4.7306</strain>
    </source>
</reference>
<keyword evidence="3" id="KW-1185">Reference proteome</keyword>
<dbReference type="EMBL" id="BMMZ01000006">
    <property type="protein sequence ID" value="GGL66147.1"/>
    <property type="molecule type" value="Genomic_DNA"/>
</dbReference>
<sequence length="74" mass="7839">MGLLEHPPLTTVGPAHREVPLATPVAQSQDRTGPQVVPDRAEGPGGSTGTVDSRWHSDEILAPVEQRLAEPLVL</sequence>
<organism evidence="2 3">
    <name type="scientific">Microlunatus endophyticus</name>
    <dbReference type="NCBI Taxonomy" id="1716077"/>
    <lineage>
        <taxon>Bacteria</taxon>
        <taxon>Bacillati</taxon>
        <taxon>Actinomycetota</taxon>
        <taxon>Actinomycetes</taxon>
        <taxon>Propionibacteriales</taxon>
        <taxon>Propionibacteriaceae</taxon>
        <taxon>Microlunatus</taxon>
    </lineage>
</organism>
<evidence type="ECO:0000256" key="1">
    <source>
        <dbReference type="SAM" id="MobiDB-lite"/>
    </source>
</evidence>
<proteinExistence type="predicted"/>
<dbReference type="Proteomes" id="UP000613840">
    <property type="component" value="Unassembled WGS sequence"/>
</dbReference>
<feature type="region of interest" description="Disordered" evidence="1">
    <location>
        <begin position="1"/>
        <end position="56"/>
    </location>
</feature>
<accession>A0A917S9S5</accession>
<reference evidence="2" key="2">
    <citation type="submission" date="2020-09" db="EMBL/GenBank/DDBJ databases">
        <authorList>
            <person name="Sun Q."/>
            <person name="Zhou Y."/>
        </authorList>
    </citation>
    <scope>NUCLEOTIDE SEQUENCE</scope>
    <source>
        <strain evidence="2">CGMCC 4.7306</strain>
    </source>
</reference>
<comment type="caution">
    <text evidence="2">The sequence shown here is derived from an EMBL/GenBank/DDBJ whole genome shotgun (WGS) entry which is preliminary data.</text>
</comment>